<gene>
    <name evidence="1" type="ORF">WJ0W_003580</name>
</gene>
<proteinExistence type="predicted"/>
<accession>A0ABM9G416</accession>
<dbReference type="EMBL" id="CALYLO010000005">
    <property type="protein sequence ID" value="CAH8246345.1"/>
    <property type="molecule type" value="Genomic_DNA"/>
</dbReference>
<dbReference type="RefSeq" id="WP_213431190.1">
    <property type="nucleotide sequence ID" value="NZ_AP031286.1"/>
</dbReference>
<evidence type="ECO:0000313" key="1">
    <source>
        <dbReference type="EMBL" id="CAH8246345.1"/>
    </source>
</evidence>
<organism evidence="1 2">
    <name type="scientific">Paenibacillus melissococcoides</name>
    <dbReference type="NCBI Taxonomy" id="2912268"/>
    <lineage>
        <taxon>Bacteria</taxon>
        <taxon>Bacillati</taxon>
        <taxon>Bacillota</taxon>
        <taxon>Bacilli</taxon>
        <taxon>Bacillales</taxon>
        <taxon>Paenibacillaceae</taxon>
        <taxon>Paenibacillus</taxon>
    </lineage>
</organism>
<comment type="caution">
    <text evidence="1">The sequence shown here is derived from an EMBL/GenBank/DDBJ whole genome shotgun (WGS) entry which is preliminary data.</text>
</comment>
<reference evidence="1" key="1">
    <citation type="submission" date="2022-06" db="EMBL/GenBank/DDBJ databases">
        <authorList>
            <person name="Dietemann V."/>
            <person name="Ory F."/>
            <person name="Dainat B."/>
            <person name="Oberhansli S."/>
        </authorList>
    </citation>
    <scope>NUCLEOTIDE SEQUENCE</scope>
    <source>
        <strain evidence="1">Ena-SAMPLE-TAB-26-04-2022-14:26:32:270-5432</strain>
    </source>
</reference>
<protein>
    <submittedName>
        <fullName evidence="1">Uncharacterized protein</fullName>
    </submittedName>
</protein>
<name>A0ABM9G416_9BACL</name>
<sequence length="109" mass="12589">MLTYEYSNHPVARLFSFLQHVTLPVPVRPAAIVSGLTEDDVRLALRDSPDYVVDGESIRSRTPYEKALMDMRQRLGEEMTVMEACWLYRELAGKLVNTFMEEQQHEEAV</sequence>
<evidence type="ECO:0000313" key="2">
    <source>
        <dbReference type="Proteomes" id="UP001154322"/>
    </source>
</evidence>
<dbReference type="Proteomes" id="UP001154322">
    <property type="component" value="Unassembled WGS sequence"/>
</dbReference>
<keyword evidence="2" id="KW-1185">Reference proteome</keyword>